<sequence>MEACLRIPTLPAISAGAANRTACQSGKFHGMTASTTPAVDTGYRPWPRHCDGIGRLVSQQLFGIGRVVTKSFGTLKNFCLCRR</sequence>
<dbReference type="EMBL" id="JAOB01000080">
    <property type="protein sequence ID" value="EUA16211.1"/>
    <property type="molecule type" value="Genomic_DNA"/>
</dbReference>
<dbReference type="AlphaFoldDB" id="X7ZB29"/>
<name>X7ZB29_MYCXE</name>
<accession>X7ZB29</accession>
<reference evidence="1" key="1">
    <citation type="submission" date="2014-01" db="EMBL/GenBank/DDBJ databases">
        <authorList>
            <person name="Brown-Elliot B."/>
            <person name="Wallace R."/>
            <person name="Lenaerts A."/>
            <person name="Ordway D."/>
            <person name="DeGroote M.A."/>
            <person name="Parker T."/>
            <person name="Sizemore C."/>
            <person name="Tallon L.J."/>
            <person name="Sadzewicz L.K."/>
            <person name="Sengamalay N."/>
            <person name="Fraser C.M."/>
            <person name="Hine E."/>
            <person name="Shefchek K.A."/>
            <person name="Das S.P."/>
            <person name="Tettelin H."/>
        </authorList>
    </citation>
    <scope>NUCLEOTIDE SEQUENCE [LARGE SCALE GENOMIC DNA]</scope>
    <source>
        <strain evidence="1">4042</strain>
    </source>
</reference>
<proteinExistence type="predicted"/>
<gene>
    <name evidence="1" type="ORF">I553_1186</name>
</gene>
<evidence type="ECO:0000313" key="1">
    <source>
        <dbReference type="EMBL" id="EUA16211.1"/>
    </source>
</evidence>
<organism evidence="1">
    <name type="scientific">Mycobacterium xenopi 4042</name>
    <dbReference type="NCBI Taxonomy" id="1299334"/>
    <lineage>
        <taxon>Bacteria</taxon>
        <taxon>Bacillati</taxon>
        <taxon>Actinomycetota</taxon>
        <taxon>Actinomycetes</taxon>
        <taxon>Mycobacteriales</taxon>
        <taxon>Mycobacteriaceae</taxon>
        <taxon>Mycobacterium</taxon>
    </lineage>
</organism>
<protein>
    <submittedName>
        <fullName evidence="1">Uncharacterized protein</fullName>
    </submittedName>
</protein>
<comment type="caution">
    <text evidence="1">The sequence shown here is derived from an EMBL/GenBank/DDBJ whole genome shotgun (WGS) entry which is preliminary data.</text>
</comment>